<feature type="domain" description="Lipid/polyisoprenoid-binding YceI-like" evidence="2">
    <location>
        <begin position="25"/>
        <end position="185"/>
    </location>
</feature>
<dbReference type="SUPFAM" id="SSF101874">
    <property type="entry name" value="YceI-like"/>
    <property type="match status" value="1"/>
</dbReference>
<feature type="signal peptide" evidence="1">
    <location>
        <begin position="1"/>
        <end position="24"/>
    </location>
</feature>
<sequence>MSCFTHPLRGALLLGLVLPCVAGAALHIDAGKSSISATLRQMNVPLEIQFRRYTTRIDLRPDQRQQSSAVIEIDIGSLDLGDAEFNSEALKKDWFDAARYPTAKFVATTIRPQPNGRFDVSGKLTIKGASMDAAFPVTLRQENGRQVIDGALPIRRLAFGIGDGPWRDTGMVADEVVIRFHLVAPR</sequence>
<dbReference type="InterPro" id="IPR007372">
    <property type="entry name" value="Lipid/polyisoprenoid-bd_YceI"/>
</dbReference>
<keyword evidence="1" id="KW-0732">Signal</keyword>
<dbReference type="PANTHER" id="PTHR34406">
    <property type="entry name" value="PROTEIN YCEI"/>
    <property type="match status" value="1"/>
</dbReference>
<dbReference type="InterPro" id="IPR036761">
    <property type="entry name" value="TTHA0802/YceI-like_sf"/>
</dbReference>
<evidence type="ECO:0000313" key="3">
    <source>
        <dbReference type="EMBL" id="MYM90521.1"/>
    </source>
</evidence>
<dbReference type="EMBL" id="WWCW01000125">
    <property type="protein sequence ID" value="MYM90521.1"/>
    <property type="molecule type" value="Genomic_DNA"/>
</dbReference>
<accession>A0A845G9G1</accession>
<evidence type="ECO:0000313" key="4">
    <source>
        <dbReference type="Proteomes" id="UP000470302"/>
    </source>
</evidence>
<protein>
    <submittedName>
        <fullName evidence="3">Polyisoprenoid-binding protein</fullName>
    </submittedName>
</protein>
<dbReference type="AlphaFoldDB" id="A0A845G9G1"/>
<dbReference type="Pfam" id="PF04264">
    <property type="entry name" value="YceI"/>
    <property type="match status" value="1"/>
</dbReference>
<proteinExistence type="predicted"/>
<organism evidence="3 4">
    <name type="scientific">Duganella vulcania</name>
    <dbReference type="NCBI Taxonomy" id="2692166"/>
    <lineage>
        <taxon>Bacteria</taxon>
        <taxon>Pseudomonadati</taxon>
        <taxon>Pseudomonadota</taxon>
        <taxon>Betaproteobacteria</taxon>
        <taxon>Burkholderiales</taxon>
        <taxon>Oxalobacteraceae</taxon>
        <taxon>Telluria group</taxon>
        <taxon>Duganella</taxon>
    </lineage>
</organism>
<dbReference type="SMART" id="SM00867">
    <property type="entry name" value="YceI"/>
    <property type="match status" value="1"/>
</dbReference>
<name>A0A845G9G1_9BURK</name>
<dbReference type="PANTHER" id="PTHR34406:SF1">
    <property type="entry name" value="PROTEIN YCEI"/>
    <property type="match status" value="1"/>
</dbReference>
<reference evidence="3 4" key="1">
    <citation type="submission" date="2020-01" db="EMBL/GenBank/DDBJ databases">
        <title>Novel species isolated from a subtropical stream in China.</title>
        <authorList>
            <person name="Lu H."/>
        </authorList>
    </citation>
    <scope>NUCLEOTIDE SEQUENCE [LARGE SCALE GENOMIC DNA]</scope>
    <source>
        <strain evidence="3 4">FT82W</strain>
    </source>
</reference>
<evidence type="ECO:0000259" key="2">
    <source>
        <dbReference type="SMART" id="SM00867"/>
    </source>
</evidence>
<gene>
    <name evidence="3" type="ORF">GTP91_25530</name>
</gene>
<feature type="chain" id="PRO_5032341090" evidence="1">
    <location>
        <begin position="25"/>
        <end position="186"/>
    </location>
</feature>
<dbReference type="RefSeq" id="WP_161099305.1">
    <property type="nucleotide sequence ID" value="NZ_WWCW01000125.1"/>
</dbReference>
<dbReference type="Proteomes" id="UP000470302">
    <property type="component" value="Unassembled WGS sequence"/>
</dbReference>
<dbReference type="Gene3D" id="2.40.128.110">
    <property type="entry name" value="Lipid/polyisoprenoid-binding, YceI-like"/>
    <property type="match status" value="1"/>
</dbReference>
<comment type="caution">
    <text evidence="3">The sequence shown here is derived from an EMBL/GenBank/DDBJ whole genome shotgun (WGS) entry which is preliminary data.</text>
</comment>
<evidence type="ECO:0000256" key="1">
    <source>
        <dbReference type="SAM" id="SignalP"/>
    </source>
</evidence>